<proteinExistence type="inferred from homology"/>
<evidence type="ECO:0000256" key="9">
    <source>
        <dbReference type="SAM" id="Phobius"/>
    </source>
</evidence>
<evidence type="ECO:0000256" key="5">
    <source>
        <dbReference type="ARBA" id="ARBA00022692"/>
    </source>
</evidence>
<evidence type="ECO:0000256" key="3">
    <source>
        <dbReference type="ARBA" id="ARBA00022475"/>
    </source>
</evidence>
<name>H8GK42_METAL</name>
<feature type="transmembrane region" description="Helical" evidence="9">
    <location>
        <begin position="81"/>
        <end position="101"/>
    </location>
</feature>
<evidence type="ECO:0000256" key="1">
    <source>
        <dbReference type="ARBA" id="ARBA00004429"/>
    </source>
</evidence>
<keyword evidence="11" id="KW-1185">Reference proteome</keyword>
<evidence type="ECO:0000256" key="6">
    <source>
        <dbReference type="ARBA" id="ARBA00022989"/>
    </source>
</evidence>
<keyword evidence="6 9" id="KW-1133">Transmembrane helix</keyword>
<dbReference type="PANTHER" id="PTHR30574:SF1">
    <property type="entry name" value="SULPHUR TRANSPORT DOMAIN-CONTAINING PROTEIN"/>
    <property type="match status" value="1"/>
</dbReference>
<dbReference type="STRING" id="686340.Metal_1379"/>
<sequence>MENFTPYSALAGGALIGIASAMLLFFNGRIAGISGIMNGVFFAPKNDRTWRLLFLAGLVAGGGLLQWLVPGFNVPRQGYPAELLAIGGFLVGVGTRIANGCVSGHGVCGIARLSIRSIAATLTFIAAGMLTVYVIRHLSELTA</sequence>
<keyword evidence="5 9" id="KW-0812">Transmembrane</keyword>
<evidence type="ECO:0000256" key="7">
    <source>
        <dbReference type="ARBA" id="ARBA00023136"/>
    </source>
</evidence>
<dbReference type="GO" id="GO:0005886">
    <property type="term" value="C:plasma membrane"/>
    <property type="evidence" value="ECO:0007669"/>
    <property type="project" value="UniProtKB-SubCell"/>
</dbReference>
<dbReference type="HOGENOM" id="CLU_122700_1_0_6"/>
<dbReference type="EMBL" id="CM001475">
    <property type="protein sequence ID" value="EIC29166.1"/>
    <property type="molecule type" value="Genomic_DNA"/>
</dbReference>
<feature type="transmembrane region" description="Helical" evidence="9">
    <location>
        <begin position="49"/>
        <end position="69"/>
    </location>
</feature>
<dbReference type="eggNOG" id="COG2391">
    <property type="taxonomic scope" value="Bacteria"/>
</dbReference>
<evidence type="ECO:0000313" key="11">
    <source>
        <dbReference type="Proteomes" id="UP000005090"/>
    </source>
</evidence>
<dbReference type="Proteomes" id="UP000005090">
    <property type="component" value="Chromosome"/>
</dbReference>
<evidence type="ECO:0000256" key="2">
    <source>
        <dbReference type="ARBA" id="ARBA00022448"/>
    </source>
</evidence>
<dbReference type="InterPro" id="IPR007272">
    <property type="entry name" value="Sulf_transp_TsuA/YedE"/>
</dbReference>
<evidence type="ECO:0000313" key="10">
    <source>
        <dbReference type="EMBL" id="EIC29166.1"/>
    </source>
</evidence>
<reference evidence="10 11" key="1">
    <citation type="journal article" date="2013" name="Genome Announc.">
        <title>Genome Sequence of the Obligate Gammaproteobacterial Methanotroph Methylomicrobium album Strain BG8.</title>
        <authorList>
            <person name="Kits K.D."/>
            <person name="Kalyuzhnaya M.G."/>
            <person name="Klotz M.G."/>
            <person name="Jetten M.S."/>
            <person name="Op den Camp H.J."/>
            <person name="Vuilleumier S."/>
            <person name="Bringel F."/>
            <person name="Dispirito A.A."/>
            <person name="Murrell J.C."/>
            <person name="Bruce D."/>
            <person name="Cheng J.F."/>
            <person name="Copeland A."/>
            <person name="Goodwin L."/>
            <person name="Hauser L."/>
            <person name="Lajus A."/>
            <person name="Land M.L."/>
            <person name="Lapidus A."/>
            <person name="Lucas S."/>
            <person name="Medigue C."/>
            <person name="Pitluck S."/>
            <person name="Woyke T."/>
            <person name="Zeytun A."/>
            <person name="Stein L.Y."/>
        </authorList>
    </citation>
    <scope>NUCLEOTIDE SEQUENCE [LARGE SCALE GENOMIC DNA]</scope>
    <source>
        <strain evidence="10 11">BG8</strain>
    </source>
</reference>
<keyword evidence="3" id="KW-1003">Cell membrane</keyword>
<comment type="subcellular location">
    <subcellularLocation>
        <location evidence="1">Cell inner membrane</location>
        <topology evidence="1">Multi-pass membrane protein</topology>
    </subcellularLocation>
</comment>
<dbReference type="Pfam" id="PF04143">
    <property type="entry name" value="Sulf_transp"/>
    <property type="match status" value="1"/>
</dbReference>
<evidence type="ECO:0000256" key="8">
    <source>
        <dbReference type="ARBA" id="ARBA00035655"/>
    </source>
</evidence>
<dbReference type="RefSeq" id="WP_005370846.1">
    <property type="nucleotide sequence ID" value="NZ_CM001475.1"/>
</dbReference>
<comment type="similarity">
    <text evidence="8">Belongs to the TsuA/YedE (TC 9.B.102) family.</text>
</comment>
<evidence type="ECO:0000256" key="4">
    <source>
        <dbReference type="ARBA" id="ARBA00022519"/>
    </source>
</evidence>
<keyword evidence="2" id="KW-0813">Transport</keyword>
<dbReference type="AlphaFoldDB" id="H8GK42"/>
<feature type="transmembrane region" description="Helical" evidence="9">
    <location>
        <begin position="113"/>
        <end position="135"/>
    </location>
</feature>
<protein>
    <submittedName>
        <fullName evidence="10">Putative transporter component</fullName>
    </submittedName>
</protein>
<keyword evidence="4" id="KW-0997">Cell inner membrane</keyword>
<feature type="transmembrane region" description="Helical" evidence="9">
    <location>
        <begin position="6"/>
        <end position="28"/>
    </location>
</feature>
<dbReference type="PANTHER" id="PTHR30574">
    <property type="entry name" value="INNER MEMBRANE PROTEIN YEDE"/>
    <property type="match status" value="1"/>
</dbReference>
<keyword evidence="7 9" id="KW-0472">Membrane</keyword>
<accession>H8GK42</accession>
<organism evidence="10 11">
    <name type="scientific">Methylomicrobium album BG8</name>
    <dbReference type="NCBI Taxonomy" id="686340"/>
    <lineage>
        <taxon>Bacteria</taxon>
        <taxon>Pseudomonadati</taxon>
        <taxon>Pseudomonadota</taxon>
        <taxon>Gammaproteobacteria</taxon>
        <taxon>Methylococcales</taxon>
        <taxon>Methylococcaceae</taxon>
        <taxon>Methylomicrobium</taxon>
    </lineage>
</organism>
<gene>
    <name evidence="10" type="ORF">Metal_1379</name>
</gene>